<feature type="transmembrane region" description="Helical" evidence="6">
    <location>
        <begin position="12"/>
        <end position="35"/>
    </location>
</feature>
<dbReference type="Pfam" id="PF01895">
    <property type="entry name" value="PhoU"/>
    <property type="match status" value="1"/>
</dbReference>
<feature type="transmembrane region" description="Helical" evidence="6">
    <location>
        <begin position="146"/>
        <end position="166"/>
    </location>
</feature>
<feature type="domain" description="PhoU" evidence="7">
    <location>
        <begin position="352"/>
        <end position="434"/>
    </location>
</feature>
<dbReference type="InterPro" id="IPR026022">
    <property type="entry name" value="PhoU_dom"/>
</dbReference>
<feature type="transmembrane region" description="Helical" evidence="6">
    <location>
        <begin position="294"/>
        <end position="319"/>
    </location>
</feature>
<protein>
    <submittedName>
        <fullName evidence="8">Na/Pi cotransporter family protein</fullName>
    </submittedName>
</protein>
<dbReference type="NCBIfam" id="NF037997">
    <property type="entry name" value="Na_Pi_symport"/>
    <property type="match status" value="1"/>
</dbReference>
<dbReference type="Proteomes" id="UP001595973">
    <property type="component" value="Unassembled WGS sequence"/>
</dbReference>
<evidence type="ECO:0000256" key="2">
    <source>
        <dbReference type="ARBA" id="ARBA00022475"/>
    </source>
</evidence>
<keyword evidence="3 6" id="KW-0812">Transmembrane</keyword>
<proteinExistence type="predicted"/>
<feature type="transmembrane region" description="Helical" evidence="6">
    <location>
        <begin position="186"/>
        <end position="210"/>
    </location>
</feature>
<sequence>MACSRSVFERRYILLLLLLKLAGVTALLIWSVRLIRTGVERAYSVPLRRIMRRGGENRVTAAFAGFGAALMLQSSTVVAMLAAGFAASGVLSGTAAFSVLLGADVGSAAVAGLLTARAGWLEPLLLLTGVTLFLRSQTRQWKQTGRILVGVGLVFLSLDLIGQATAPLRDNAGVGVVMRYLGSDLATAFLLGAIFTWAIHSSVAAVLLFVTLSAQGLMNAEAAASLTLGANFGGSIIAFYLSFGSIPVARRVVLGNLMLRGGGALIALLCLLAGILPLDMLGSTVSRQVIGLHLLFNATVLVVGLPLVPLVSRLCLWIMPDATQTHPPRVTALNEALLDRPEQALTAAAREVLRMGEAVEAMLAPAMGLYTTWDDAVAEAIRTREAEVNTTNFDIKLYLAKVKQTRELTPELAQRATELAQFAVSFEAAGDLVEKNLLGMARRMHLRHLTFSAAGAQELADFHDRVLASVQLALNVMMSSDLEAARQLAEEKDKVRGIEQRLHAAHLERLGRGAAETVDTSNIHQETIRVLKQINNAFAVVGHPILAETGELLPSRLAGFEDAN</sequence>
<comment type="subcellular location">
    <subcellularLocation>
        <location evidence="1">Cell membrane</location>
        <topology evidence="1">Multi-pass membrane protein</topology>
    </subcellularLocation>
</comment>
<keyword evidence="5 6" id="KW-0472">Membrane</keyword>
<dbReference type="SUPFAM" id="SSF109755">
    <property type="entry name" value="PhoU-like"/>
    <property type="match status" value="1"/>
</dbReference>
<dbReference type="EMBL" id="JBHSGI010000002">
    <property type="protein sequence ID" value="MFC4667472.1"/>
    <property type="molecule type" value="Genomic_DNA"/>
</dbReference>
<dbReference type="Gene3D" id="1.20.58.220">
    <property type="entry name" value="Phosphate transport system protein phou homolog 2, domain 2"/>
    <property type="match status" value="1"/>
</dbReference>
<evidence type="ECO:0000256" key="4">
    <source>
        <dbReference type="ARBA" id="ARBA00022989"/>
    </source>
</evidence>
<dbReference type="InterPro" id="IPR038078">
    <property type="entry name" value="PhoU-like_sf"/>
</dbReference>
<evidence type="ECO:0000313" key="9">
    <source>
        <dbReference type="Proteomes" id="UP001595973"/>
    </source>
</evidence>
<evidence type="ECO:0000256" key="1">
    <source>
        <dbReference type="ARBA" id="ARBA00004651"/>
    </source>
</evidence>
<dbReference type="PANTHER" id="PTHR10010:SF46">
    <property type="entry name" value="SODIUM-DEPENDENT PHOSPHATE TRANSPORT PROTEIN 2B"/>
    <property type="match status" value="1"/>
</dbReference>
<feature type="transmembrane region" description="Helical" evidence="6">
    <location>
        <begin position="222"/>
        <end position="243"/>
    </location>
</feature>
<dbReference type="Pfam" id="PF02690">
    <property type="entry name" value="Na_Pi_cotrans"/>
    <property type="match status" value="1"/>
</dbReference>
<reference evidence="9" key="1">
    <citation type="journal article" date="2019" name="Int. J. Syst. Evol. Microbiol.">
        <title>The Global Catalogue of Microorganisms (GCM) 10K type strain sequencing project: providing services to taxonomists for standard genome sequencing and annotation.</title>
        <authorList>
            <consortium name="The Broad Institute Genomics Platform"/>
            <consortium name="The Broad Institute Genome Sequencing Center for Infectious Disease"/>
            <person name="Wu L."/>
            <person name="Ma J."/>
        </authorList>
    </citation>
    <scope>NUCLEOTIDE SEQUENCE [LARGE SCALE GENOMIC DNA]</scope>
    <source>
        <strain evidence="9">CGMCC 4.7283</strain>
    </source>
</reference>
<feature type="transmembrane region" description="Helical" evidence="6">
    <location>
        <begin position="263"/>
        <end position="282"/>
    </location>
</feature>
<gene>
    <name evidence="8" type="ORF">ACFO5X_02795</name>
</gene>
<evidence type="ECO:0000256" key="5">
    <source>
        <dbReference type="ARBA" id="ARBA00023136"/>
    </source>
</evidence>
<keyword evidence="9" id="KW-1185">Reference proteome</keyword>
<accession>A0ABV9KBM0</accession>
<feature type="transmembrane region" description="Helical" evidence="6">
    <location>
        <begin position="79"/>
        <end position="103"/>
    </location>
</feature>
<comment type="caution">
    <text evidence="8">The sequence shown here is derived from an EMBL/GenBank/DDBJ whole genome shotgun (WGS) entry which is preliminary data.</text>
</comment>
<keyword evidence="2" id="KW-1003">Cell membrane</keyword>
<evidence type="ECO:0000256" key="6">
    <source>
        <dbReference type="SAM" id="Phobius"/>
    </source>
</evidence>
<evidence type="ECO:0000259" key="7">
    <source>
        <dbReference type="Pfam" id="PF01895"/>
    </source>
</evidence>
<evidence type="ECO:0000256" key="3">
    <source>
        <dbReference type="ARBA" id="ARBA00022692"/>
    </source>
</evidence>
<dbReference type="RefSeq" id="WP_380715671.1">
    <property type="nucleotide sequence ID" value="NZ_JBHSGI010000002.1"/>
</dbReference>
<dbReference type="InterPro" id="IPR003841">
    <property type="entry name" value="Na/Pi_transpt"/>
</dbReference>
<evidence type="ECO:0000313" key="8">
    <source>
        <dbReference type="EMBL" id="MFC4667472.1"/>
    </source>
</evidence>
<keyword evidence="4 6" id="KW-1133">Transmembrane helix</keyword>
<name>A0ABV9KBM0_9RHOB</name>
<dbReference type="PANTHER" id="PTHR10010">
    <property type="entry name" value="SOLUTE CARRIER FAMILY 34 SODIUM PHOSPHATE , MEMBER 2-RELATED"/>
    <property type="match status" value="1"/>
</dbReference>
<organism evidence="8 9">
    <name type="scientific">Seohaeicola nanhaiensis</name>
    <dbReference type="NCBI Taxonomy" id="1387282"/>
    <lineage>
        <taxon>Bacteria</taxon>
        <taxon>Pseudomonadati</taxon>
        <taxon>Pseudomonadota</taxon>
        <taxon>Alphaproteobacteria</taxon>
        <taxon>Rhodobacterales</taxon>
        <taxon>Roseobacteraceae</taxon>
        <taxon>Seohaeicola</taxon>
    </lineage>
</organism>